<comment type="subcellular location">
    <subcellularLocation>
        <location evidence="1">Cell membrane</location>
        <topology evidence="1">Multi-pass membrane protein</topology>
    </subcellularLocation>
</comment>
<evidence type="ECO:0000256" key="1">
    <source>
        <dbReference type="ARBA" id="ARBA00004651"/>
    </source>
</evidence>
<keyword evidence="10" id="KW-1185">Reference proteome</keyword>
<evidence type="ECO:0000256" key="4">
    <source>
        <dbReference type="ARBA" id="ARBA00022692"/>
    </source>
</evidence>
<dbReference type="Pfam" id="PF05977">
    <property type="entry name" value="MFS_3"/>
    <property type="match status" value="1"/>
</dbReference>
<feature type="transmembrane region" description="Helical" evidence="7">
    <location>
        <begin position="49"/>
        <end position="71"/>
    </location>
</feature>
<sequence>MYKQVLSNKNFLYYLVGGSVSRLGDILTGLAFLFVAYDLTGSKLHTTGVVIAETLPYLFFGLLGGVIADWVNKKRLMIFIDIIRVPLILSTVVLFHFDFLNYTYLLLISFAVQTLGCFFNPSFRAMLPIIITSSEQRNIANSLYDSLTRGITVLSPIITVLLIQTVGEIHFFTLDAFTYVISVIAISMITVKTKQMNTDDKKDLKNAFRSLIEFAQWVKKQHTVRSLFLLTFVMVFLNTWLWEVGLLLSLLDMSDEGKSLFSILQGGYGAVVIITNLLIPLIWKKLSLKTYLIGSIIWGIGLVFLGFAMNIPMYFVGAAVVGIGIPITGLTRVYIIQNYIPEDMHGKGFSLNAVLLYLADTISLIIFGVLSTFVSLNLLFVVNGFAIVVIVGVIFIIRYRVYKPEKKHRMTH</sequence>
<dbReference type="InterPro" id="IPR010290">
    <property type="entry name" value="TM_effector"/>
</dbReference>
<feature type="transmembrane region" description="Helical" evidence="7">
    <location>
        <begin position="290"/>
        <end position="308"/>
    </location>
</feature>
<keyword evidence="4 7" id="KW-0812">Transmembrane</keyword>
<dbReference type="SUPFAM" id="SSF103473">
    <property type="entry name" value="MFS general substrate transporter"/>
    <property type="match status" value="1"/>
</dbReference>
<accession>A0ABT9J3T7</accession>
<evidence type="ECO:0000256" key="2">
    <source>
        <dbReference type="ARBA" id="ARBA00022448"/>
    </source>
</evidence>
<evidence type="ECO:0000256" key="3">
    <source>
        <dbReference type="ARBA" id="ARBA00022475"/>
    </source>
</evidence>
<dbReference type="Proteomes" id="UP001231941">
    <property type="component" value="Unassembled WGS sequence"/>
</dbReference>
<name>A0ABT9J3T7_9BACL</name>
<proteinExistence type="predicted"/>
<protein>
    <submittedName>
        <fullName evidence="9">MFS transporter</fullName>
    </submittedName>
</protein>
<evidence type="ECO:0000256" key="7">
    <source>
        <dbReference type="SAM" id="Phobius"/>
    </source>
</evidence>
<dbReference type="EMBL" id="JAVAMP010000013">
    <property type="protein sequence ID" value="MDP5276264.1"/>
    <property type="molecule type" value="Genomic_DNA"/>
</dbReference>
<feature type="transmembrane region" description="Helical" evidence="7">
    <location>
        <begin position="314"/>
        <end position="335"/>
    </location>
</feature>
<feature type="transmembrane region" description="Helical" evidence="7">
    <location>
        <begin position="169"/>
        <end position="191"/>
    </location>
</feature>
<dbReference type="PANTHER" id="PTHR43266:SF2">
    <property type="entry name" value="MAJOR FACILITATOR SUPERFAMILY (MFS) PROFILE DOMAIN-CONTAINING PROTEIN"/>
    <property type="match status" value="1"/>
</dbReference>
<evidence type="ECO:0000313" key="10">
    <source>
        <dbReference type="Proteomes" id="UP001231941"/>
    </source>
</evidence>
<evidence type="ECO:0000259" key="8">
    <source>
        <dbReference type="PROSITE" id="PS50850"/>
    </source>
</evidence>
<evidence type="ECO:0000313" key="9">
    <source>
        <dbReference type="EMBL" id="MDP5276264.1"/>
    </source>
</evidence>
<dbReference type="CDD" id="cd06173">
    <property type="entry name" value="MFS_MefA_like"/>
    <property type="match status" value="1"/>
</dbReference>
<keyword evidence="2" id="KW-0813">Transport</keyword>
<feature type="transmembrane region" description="Helical" evidence="7">
    <location>
        <begin position="263"/>
        <end position="283"/>
    </location>
</feature>
<reference evidence="9 10" key="1">
    <citation type="submission" date="2023-08" db="EMBL/GenBank/DDBJ databases">
        <authorList>
            <person name="Park J.-S."/>
        </authorList>
    </citation>
    <scope>NUCLEOTIDE SEQUENCE [LARGE SCALE GENOMIC DNA]</scope>
    <source>
        <strain evidence="9 10">2205SS18-9</strain>
    </source>
</reference>
<feature type="transmembrane region" description="Helical" evidence="7">
    <location>
        <begin position="12"/>
        <end position="37"/>
    </location>
</feature>
<evidence type="ECO:0000256" key="6">
    <source>
        <dbReference type="ARBA" id="ARBA00023136"/>
    </source>
</evidence>
<dbReference type="Gene3D" id="1.20.1250.20">
    <property type="entry name" value="MFS general substrate transporter like domains"/>
    <property type="match status" value="2"/>
</dbReference>
<dbReference type="PANTHER" id="PTHR43266">
    <property type="entry name" value="MACROLIDE-EFFLUX PROTEIN"/>
    <property type="match status" value="1"/>
</dbReference>
<dbReference type="PROSITE" id="PS50850">
    <property type="entry name" value="MFS"/>
    <property type="match status" value="1"/>
</dbReference>
<feature type="domain" description="Major facilitator superfamily (MFS) profile" evidence="8">
    <location>
        <begin position="219"/>
        <end position="412"/>
    </location>
</feature>
<keyword evidence="6 7" id="KW-0472">Membrane</keyword>
<dbReference type="InterPro" id="IPR036259">
    <property type="entry name" value="MFS_trans_sf"/>
</dbReference>
<feature type="transmembrane region" description="Helical" evidence="7">
    <location>
        <begin position="227"/>
        <end position="251"/>
    </location>
</feature>
<evidence type="ECO:0000256" key="5">
    <source>
        <dbReference type="ARBA" id="ARBA00022989"/>
    </source>
</evidence>
<dbReference type="RefSeq" id="WP_305993574.1">
    <property type="nucleotide sequence ID" value="NZ_JAVAMP010000013.1"/>
</dbReference>
<keyword evidence="3" id="KW-1003">Cell membrane</keyword>
<gene>
    <name evidence="9" type="ORF">Q5Y73_19380</name>
</gene>
<feature type="transmembrane region" description="Helical" evidence="7">
    <location>
        <begin position="103"/>
        <end position="123"/>
    </location>
</feature>
<feature type="transmembrane region" description="Helical" evidence="7">
    <location>
        <begin position="355"/>
        <end position="374"/>
    </location>
</feature>
<dbReference type="InterPro" id="IPR020846">
    <property type="entry name" value="MFS_dom"/>
</dbReference>
<comment type="caution">
    <text evidence="9">The sequence shown here is derived from an EMBL/GenBank/DDBJ whole genome shotgun (WGS) entry which is preliminary data.</text>
</comment>
<keyword evidence="5 7" id="KW-1133">Transmembrane helix</keyword>
<organism evidence="9 10">
    <name type="scientific">Chengkuizengella axinellae</name>
    <dbReference type="NCBI Taxonomy" id="3064388"/>
    <lineage>
        <taxon>Bacteria</taxon>
        <taxon>Bacillati</taxon>
        <taxon>Bacillota</taxon>
        <taxon>Bacilli</taxon>
        <taxon>Bacillales</taxon>
        <taxon>Paenibacillaceae</taxon>
        <taxon>Chengkuizengella</taxon>
    </lineage>
</organism>
<feature type="transmembrane region" description="Helical" evidence="7">
    <location>
        <begin position="380"/>
        <end position="401"/>
    </location>
</feature>